<dbReference type="Proteomes" id="UP000238479">
    <property type="component" value="Chromosome 1"/>
</dbReference>
<proteinExistence type="predicted"/>
<evidence type="ECO:0000313" key="1">
    <source>
        <dbReference type="EMBL" id="PRQ56935.1"/>
    </source>
</evidence>
<comment type="caution">
    <text evidence="1">The sequence shown here is derived from an EMBL/GenBank/DDBJ whole genome shotgun (WGS) entry which is preliminary data.</text>
</comment>
<dbReference type="AlphaFoldDB" id="A0A2P6SE42"/>
<sequence length="61" mass="7091">MSCLLKLIRVLNPVIHHATERANISNFMVFFMYSDFKNLDLSVLQDCRSGDYMPAYTSLFL</sequence>
<gene>
    <name evidence="1" type="ORF">RchiOBHm_Chr1g0342731</name>
</gene>
<organism evidence="1 2">
    <name type="scientific">Rosa chinensis</name>
    <name type="common">China rose</name>
    <dbReference type="NCBI Taxonomy" id="74649"/>
    <lineage>
        <taxon>Eukaryota</taxon>
        <taxon>Viridiplantae</taxon>
        <taxon>Streptophyta</taxon>
        <taxon>Embryophyta</taxon>
        <taxon>Tracheophyta</taxon>
        <taxon>Spermatophyta</taxon>
        <taxon>Magnoliopsida</taxon>
        <taxon>eudicotyledons</taxon>
        <taxon>Gunneridae</taxon>
        <taxon>Pentapetalae</taxon>
        <taxon>rosids</taxon>
        <taxon>fabids</taxon>
        <taxon>Rosales</taxon>
        <taxon>Rosaceae</taxon>
        <taxon>Rosoideae</taxon>
        <taxon>Rosoideae incertae sedis</taxon>
        <taxon>Rosa</taxon>
    </lineage>
</organism>
<evidence type="ECO:0000313" key="2">
    <source>
        <dbReference type="Proteomes" id="UP000238479"/>
    </source>
</evidence>
<keyword evidence="2" id="KW-1185">Reference proteome</keyword>
<accession>A0A2P6SE42</accession>
<dbReference type="EMBL" id="PDCK01000039">
    <property type="protein sequence ID" value="PRQ56935.1"/>
    <property type="molecule type" value="Genomic_DNA"/>
</dbReference>
<dbReference type="Gramene" id="PRQ56935">
    <property type="protein sequence ID" value="PRQ56935"/>
    <property type="gene ID" value="RchiOBHm_Chr1g0342731"/>
</dbReference>
<reference evidence="1 2" key="1">
    <citation type="journal article" date="2018" name="Nat. Genet.">
        <title>The Rosa genome provides new insights in the design of modern roses.</title>
        <authorList>
            <person name="Bendahmane M."/>
        </authorList>
    </citation>
    <scope>NUCLEOTIDE SEQUENCE [LARGE SCALE GENOMIC DNA]</scope>
    <source>
        <strain evidence="2">cv. Old Blush</strain>
    </source>
</reference>
<protein>
    <submittedName>
        <fullName evidence="1">Uncharacterized protein</fullName>
    </submittedName>
</protein>
<name>A0A2P6SE42_ROSCH</name>